<evidence type="ECO:0000313" key="2">
    <source>
        <dbReference type="WBParaSite" id="Pan_g9270.t1"/>
    </source>
</evidence>
<keyword evidence="1" id="KW-1185">Reference proteome</keyword>
<sequence>MTNVTTRVRLRPKSSSFKPNPIAAPAWWMESFVFQPSCKHVTWHQSLFSMMFIRMWGSSLFNDSRVYMHFGNNKMLHSDIMGELYMISFVRLCILFNFDANSIFDLYSEGPFSHDDDFLQLVTYIIPKNRDNSNPFENFGQVQRH</sequence>
<dbReference type="WBParaSite" id="Pan_g9270.t1">
    <property type="protein sequence ID" value="Pan_g9270.t1"/>
    <property type="gene ID" value="Pan_g9270"/>
</dbReference>
<evidence type="ECO:0000313" key="1">
    <source>
        <dbReference type="Proteomes" id="UP000492821"/>
    </source>
</evidence>
<proteinExistence type="predicted"/>
<dbReference type="Proteomes" id="UP000492821">
    <property type="component" value="Unassembled WGS sequence"/>
</dbReference>
<accession>A0A7E4WA89</accession>
<protein>
    <submittedName>
        <fullName evidence="2">DUF4283 domain-containing protein</fullName>
    </submittedName>
</protein>
<reference evidence="1" key="1">
    <citation type="journal article" date="2013" name="Genetics">
        <title>The draft genome and transcriptome of Panagrellus redivivus are shaped by the harsh demands of a free-living lifestyle.</title>
        <authorList>
            <person name="Srinivasan J."/>
            <person name="Dillman A.R."/>
            <person name="Macchietto M.G."/>
            <person name="Heikkinen L."/>
            <person name="Lakso M."/>
            <person name="Fracchia K.M."/>
            <person name="Antoshechkin I."/>
            <person name="Mortazavi A."/>
            <person name="Wong G."/>
            <person name="Sternberg P.W."/>
        </authorList>
    </citation>
    <scope>NUCLEOTIDE SEQUENCE [LARGE SCALE GENOMIC DNA]</scope>
    <source>
        <strain evidence="1">MT8872</strain>
    </source>
</reference>
<name>A0A7E4WA89_PANRE</name>
<reference evidence="2" key="2">
    <citation type="submission" date="2020-10" db="UniProtKB">
        <authorList>
            <consortium name="WormBaseParasite"/>
        </authorList>
    </citation>
    <scope>IDENTIFICATION</scope>
</reference>
<dbReference type="AlphaFoldDB" id="A0A7E4WA89"/>
<organism evidence="1 2">
    <name type="scientific">Panagrellus redivivus</name>
    <name type="common">Microworm</name>
    <dbReference type="NCBI Taxonomy" id="6233"/>
    <lineage>
        <taxon>Eukaryota</taxon>
        <taxon>Metazoa</taxon>
        <taxon>Ecdysozoa</taxon>
        <taxon>Nematoda</taxon>
        <taxon>Chromadorea</taxon>
        <taxon>Rhabditida</taxon>
        <taxon>Tylenchina</taxon>
        <taxon>Panagrolaimomorpha</taxon>
        <taxon>Panagrolaimoidea</taxon>
        <taxon>Panagrolaimidae</taxon>
        <taxon>Panagrellus</taxon>
    </lineage>
</organism>